<dbReference type="Gene3D" id="1.20.120.550">
    <property type="entry name" value="Membrane associated eicosanoid/glutathione metabolism-like domain"/>
    <property type="match status" value="1"/>
</dbReference>
<dbReference type="Proteomes" id="UP001224775">
    <property type="component" value="Unassembled WGS sequence"/>
</dbReference>
<feature type="transmembrane region" description="Helical" evidence="5">
    <location>
        <begin position="34"/>
        <end position="53"/>
    </location>
</feature>
<dbReference type="PANTHER" id="PTHR10250">
    <property type="entry name" value="MICROSOMAL GLUTATHIONE S-TRANSFERASE"/>
    <property type="match status" value="1"/>
</dbReference>
<keyword evidence="3 5" id="KW-1133">Transmembrane helix</keyword>
<keyword evidence="7" id="KW-1185">Reference proteome</keyword>
<dbReference type="Pfam" id="PF01124">
    <property type="entry name" value="MAPEG"/>
    <property type="match status" value="1"/>
</dbReference>
<accession>A0AAD8Y4Z4</accession>
<dbReference type="GO" id="GO:0005635">
    <property type="term" value="C:nuclear envelope"/>
    <property type="evidence" value="ECO:0007669"/>
    <property type="project" value="TreeGrafter"/>
</dbReference>
<dbReference type="InterPro" id="IPR023352">
    <property type="entry name" value="MAPEG-like_dom_sf"/>
</dbReference>
<comment type="subcellular location">
    <subcellularLocation>
        <location evidence="1">Membrane</location>
        <topology evidence="1">Multi-pass membrane protein</topology>
    </subcellularLocation>
</comment>
<evidence type="ECO:0000256" key="4">
    <source>
        <dbReference type="ARBA" id="ARBA00023136"/>
    </source>
</evidence>
<evidence type="ECO:0000256" key="3">
    <source>
        <dbReference type="ARBA" id="ARBA00022989"/>
    </source>
</evidence>
<dbReference type="SUPFAM" id="SSF161084">
    <property type="entry name" value="MAPEG domain-like"/>
    <property type="match status" value="1"/>
</dbReference>
<organism evidence="6 7">
    <name type="scientific">Skeletonema marinoi</name>
    <dbReference type="NCBI Taxonomy" id="267567"/>
    <lineage>
        <taxon>Eukaryota</taxon>
        <taxon>Sar</taxon>
        <taxon>Stramenopiles</taxon>
        <taxon>Ochrophyta</taxon>
        <taxon>Bacillariophyta</taxon>
        <taxon>Coscinodiscophyceae</taxon>
        <taxon>Thalassiosirophycidae</taxon>
        <taxon>Thalassiosirales</taxon>
        <taxon>Skeletonemataceae</taxon>
        <taxon>Skeletonema</taxon>
        <taxon>Skeletonema marinoi-dohrnii complex</taxon>
    </lineage>
</organism>
<feature type="transmembrane region" description="Helical" evidence="5">
    <location>
        <begin position="169"/>
        <end position="190"/>
    </location>
</feature>
<dbReference type="InterPro" id="IPR050997">
    <property type="entry name" value="MAPEG"/>
</dbReference>
<dbReference type="GO" id="GO:0004364">
    <property type="term" value="F:glutathione transferase activity"/>
    <property type="evidence" value="ECO:0007669"/>
    <property type="project" value="TreeGrafter"/>
</dbReference>
<gene>
    <name evidence="6" type="ORF">QTG54_010475</name>
</gene>
<keyword evidence="4 5" id="KW-0472">Membrane</keyword>
<comment type="caution">
    <text evidence="6">The sequence shown here is derived from an EMBL/GenBank/DDBJ whole genome shotgun (WGS) entry which is preliminary data.</text>
</comment>
<evidence type="ECO:0000256" key="2">
    <source>
        <dbReference type="ARBA" id="ARBA00022692"/>
    </source>
</evidence>
<dbReference type="PANTHER" id="PTHR10250:SF26">
    <property type="entry name" value="GLUTATHIONE S-TRANSFERASE 3, MITOCHONDRIAL"/>
    <property type="match status" value="1"/>
</dbReference>
<sequence>MTTKPLLICLSTASIGGFLELTTASKFTSSHHQSQLTAITPCILIGTGLWTLAHGFTVGKARIKYAALAKKDGETNVDERYLLPNLYAQGTSKHVRAFNCIQRSHQQIFETYTTVVLSGVMGAISFPICTAVSTFVYAVGRYQLSTGYAEAAEEGGDASKRYKYPLAKFMWYGFLCNVLLGMGSCGLIIGGKKTVG</sequence>
<proteinExistence type="predicted"/>
<dbReference type="GO" id="GO:0016020">
    <property type="term" value="C:membrane"/>
    <property type="evidence" value="ECO:0007669"/>
    <property type="project" value="UniProtKB-SubCell"/>
</dbReference>
<keyword evidence="2 5" id="KW-0812">Transmembrane</keyword>
<dbReference type="InterPro" id="IPR001129">
    <property type="entry name" value="Membr-assoc_MAPEG"/>
</dbReference>
<evidence type="ECO:0000256" key="1">
    <source>
        <dbReference type="ARBA" id="ARBA00004141"/>
    </source>
</evidence>
<reference evidence="6" key="1">
    <citation type="submission" date="2023-06" db="EMBL/GenBank/DDBJ databases">
        <title>Survivors Of The Sea: Transcriptome response of Skeletonema marinoi to long-term dormancy.</title>
        <authorList>
            <person name="Pinder M.I.M."/>
            <person name="Kourtchenko O."/>
            <person name="Robertson E.K."/>
            <person name="Larsson T."/>
            <person name="Maumus F."/>
            <person name="Osuna-Cruz C.M."/>
            <person name="Vancaester E."/>
            <person name="Stenow R."/>
            <person name="Vandepoele K."/>
            <person name="Ploug H."/>
            <person name="Bruchert V."/>
            <person name="Godhe A."/>
            <person name="Topel M."/>
        </authorList>
    </citation>
    <scope>NUCLEOTIDE SEQUENCE</scope>
    <source>
        <strain evidence="6">R05AC</strain>
    </source>
</reference>
<dbReference type="AlphaFoldDB" id="A0AAD8Y4Z4"/>
<dbReference type="GO" id="GO:0004602">
    <property type="term" value="F:glutathione peroxidase activity"/>
    <property type="evidence" value="ECO:0007669"/>
    <property type="project" value="TreeGrafter"/>
</dbReference>
<evidence type="ECO:0000313" key="6">
    <source>
        <dbReference type="EMBL" id="KAK1739159.1"/>
    </source>
</evidence>
<evidence type="ECO:0000256" key="5">
    <source>
        <dbReference type="SAM" id="Phobius"/>
    </source>
</evidence>
<evidence type="ECO:0000313" key="7">
    <source>
        <dbReference type="Proteomes" id="UP001224775"/>
    </source>
</evidence>
<name>A0AAD8Y4Z4_9STRA</name>
<dbReference type="EMBL" id="JATAAI010000019">
    <property type="protein sequence ID" value="KAK1739159.1"/>
    <property type="molecule type" value="Genomic_DNA"/>
</dbReference>
<dbReference type="GO" id="GO:0006691">
    <property type="term" value="P:leukotriene metabolic process"/>
    <property type="evidence" value="ECO:0007669"/>
    <property type="project" value="UniProtKB-ARBA"/>
</dbReference>
<protein>
    <submittedName>
        <fullName evidence="6">Uncharacterized protein</fullName>
    </submittedName>
</protein>
<dbReference type="GO" id="GO:0005783">
    <property type="term" value="C:endoplasmic reticulum"/>
    <property type="evidence" value="ECO:0007669"/>
    <property type="project" value="TreeGrafter"/>
</dbReference>
<feature type="transmembrane region" description="Helical" evidence="5">
    <location>
        <begin position="112"/>
        <end position="138"/>
    </location>
</feature>